<gene>
    <name evidence="2" type="ORF">CELE_ZC239.13</name>
    <name evidence="2 4" type="ORF">ZC239.13</name>
</gene>
<dbReference type="ExpressionAtlas" id="C8JQQ4">
    <property type="expression patterns" value="baseline and differential"/>
</dbReference>
<dbReference type="RefSeq" id="NP_001254063.1">
    <property type="nucleotide sequence ID" value="NM_001267134.1"/>
</dbReference>
<dbReference type="Proteomes" id="UP000001940">
    <property type="component" value="Chromosome II"/>
</dbReference>
<protein>
    <submittedName>
        <fullName evidence="2">BTB domain-containing protein</fullName>
    </submittedName>
</protein>
<dbReference type="KEGG" id="cel:CELE_ZC239.13"/>
<name>C8JQQ4_CAEEL</name>
<dbReference type="InterPro" id="IPR011333">
    <property type="entry name" value="SKP1/BTB/POZ_sf"/>
</dbReference>
<dbReference type="eggNOG" id="KOG2716">
    <property type="taxonomic scope" value="Eukaryota"/>
</dbReference>
<dbReference type="InterPro" id="IPR000210">
    <property type="entry name" value="BTB/POZ_dom"/>
</dbReference>
<dbReference type="CDD" id="cd18316">
    <property type="entry name" value="BTB_POZ_KCTD-like"/>
    <property type="match status" value="1"/>
</dbReference>
<evidence type="ECO:0000313" key="4">
    <source>
        <dbReference type="WormBase" id="ZC239.13b"/>
    </source>
</evidence>
<dbReference type="AGR" id="WB:WBGene00022571"/>
<keyword evidence="3" id="KW-1185">Reference proteome</keyword>
<dbReference type="EMBL" id="BX284602">
    <property type="protein sequence ID" value="CCD64947.1"/>
    <property type="molecule type" value="Genomic_DNA"/>
</dbReference>
<dbReference type="InterPro" id="IPR003131">
    <property type="entry name" value="T1-type_BTB"/>
</dbReference>
<dbReference type="AlphaFoldDB" id="C8JQQ4"/>
<dbReference type="OMA" id="PENWKNC"/>
<dbReference type="SMART" id="SM00225">
    <property type="entry name" value="BTB"/>
    <property type="match status" value="1"/>
</dbReference>
<accession>C8JQQ4</accession>
<dbReference type="SMR" id="C8JQQ4"/>
<dbReference type="HOGENOM" id="CLU_179425_0_0_1"/>
<organism evidence="2 3">
    <name type="scientific">Caenorhabditis elegans</name>
    <dbReference type="NCBI Taxonomy" id="6239"/>
    <lineage>
        <taxon>Eukaryota</taxon>
        <taxon>Metazoa</taxon>
        <taxon>Ecdysozoa</taxon>
        <taxon>Nematoda</taxon>
        <taxon>Chromadorea</taxon>
        <taxon>Rhabditida</taxon>
        <taxon>Rhabditina</taxon>
        <taxon>Rhabditomorpha</taxon>
        <taxon>Rhabditoidea</taxon>
        <taxon>Rhabditidae</taxon>
        <taxon>Peloderinae</taxon>
        <taxon>Caenorhabditis</taxon>
    </lineage>
</organism>
<dbReference type="Gene3D" id="3.30.710.10">
    <property type="entry name" value="Potassium Channel Kv1.1, Chain A"/>
    <property type="match status" value="1"/>
</dbReference>
<proteinExistence type="predicted"/>
<dbReference type="GO" id="GO:0051260">
    <property type="term" value="P:protein homooligomerization"/>
    <property type="evidence" value="ECO:0007669"/>
    <property type="project" value="InterPro"/>
</dbReference>
<dbReference type="PhylomeDB" id="C8JQQ4"/>
<dbReference type="Bgee" id="WBGene00022571">
    <property type="expression patterns" value="Expressed in larva and 1 other cell type or tissue"/>
</dbReference>
<evidence type="ECO:0000259" key="1">
    <source>
        <dbReference type="PROSITE" id="PS50097"/>
    </source>
</evidence>
<evidence type="ECO:0000313" key="3">
    <source>
        <dbReference type="Proteomes" id="UP000001940"/>
    </source>
</evidence>
<dbReference type="PaxDb" id="6239-ZC239.13b"/>
<dbReference type="OrthoDB" id="2414723at2759"/>
<dbReference type="WormBase" id="ZC239.13b">
    <property type="protein sequence ID" value="CE15134"/>
    <property type="gene ID" value="WBGene00022571"/>
</dbReference>
<dbReference type="SUPFAM" id="SSF54695">
    <property type="entry name" value="POZ domain"/>
    <property type="match status" value="1"/>
</dbReference>
<dbReference type="CTD" id="173664"/>
<dbReference type="InterPro" id="IPR045068">
    <property type="entry name" value="BACURD1-3"/>
</dbReference>
<dbReference type="GeneID" id="173664"/>
<dbReference type="PANTHER" id="PTHR11145:SF19">
    <property type="entry name" value="BTB DOMAIN-CONTAINING PROTEIN-RELATED"/>
    <property type="match status" value="1"/>
</dbReference>
<dbReference type="PANTHER" id="PTHR11145">
    <property type="entry name" value="BTB/POZ DOMAIN-CONTAINING ADAPTER FOR CUL3-MEDIATED RHOA DEGRADATION PROTEIN FAMILY MEMBER"/>
    <property type="match status" value="1"/>
</dbReference>
<sequence length="84" mass="9644">MSETVKLDVGGTIFKTSKDTLMKLDSIFKTMLESGTGLELDESGCIFIDRSPKHFNRILNFMRDGDLSLPENWKNCWQRLNIIC</sequence>
<reference evidence="2 3" key="1">
    <citation type="journal article" date="1998" name="Science">
        <title>Genome sequence of the nematode C. elegans: a platform for investigating biology.</title>
        <authorList>
            <consortium name="The C. elegans sequencing consortium"/>
            <person name="Sulson J.E."/>
            <person name="Waterston R."/>
        </authorList>
    </citation>
    <scope>NUCLEOTIDE SEQUENCE [LARGE SCALE GENOMIC DNA]</scope>
    <source>
        <strain evidence="2 3">Bristol N2</strain>
    </source>
</reference>
<dbReference type="PROSITE" id="PS50097">
    <property type="entry name" value="BTB"/>
    <property type="match status" value="1"/>
</dbReference>
<feature type="domain" description="BTB" evidence="1">
    <location>
        <begin position="3"/>
        <end position="71"/>
    </location>
</feature>
<dbReference type="InParanoid" id="C8JQQ4"/>
<evidence type="ECO:0000313" key="2">
    <source>
        <dbReference type="EMBL" id="CCD64947.1"/>
    </source>
</evidence>
<dbReference type="Pfam" id="PF02214">
    <property type="entry name" value="BTB_2"/>
    <property type="match status" value="1"/>
</dbReference>